<dbReference type="AlphaFoldDB" id="A0A2J6SYH2"/>
<gene>
    <name evidence="1" type="ORF">K444DRAFT_80872</name>
</gene>
<proteinExistence type="predicted"/>
<dbReference type="EMBL" id="KZ613854">
    <property type="protein sequence ID" value="PMD55816.1"/>
    <property type="molecule type" value="Genomic_DNA"/>
</dbReference>
<dbReference type="GeneID" id="36596806"/>
<sequence length="96" mass="10612">MILACEAGTGKRAQANAGEARVAIRTTCRRRVAYFFRGSELGGGRGGWVCWLIACLVSAGYEFRKSCVTRFPINRTDSTLLKNHESWKIKVSSSPQ</sequence>
<evidence type="ECO:0000313" key="2">
    <source>
        <dbReference type="Proteomes" id="UP000235371"/>
    </source>
</evidence>
<protein>
    <submittedName>
        <fullName evidence="1">Uncharacterized protein</fullName>
    </submittedName>
</protein>
<name>A0A2J6SYH2_9HELO</name>
<keyword evidence="2" id="KW-1185">Reference proteome</keyword>
<organism evidence="1 2">
    <name type="scientific">Hyaloscypha bicolor E</name>
    <dbReference type="NCBI Taxonomy" id="1095630"/>
    <lineage>
        <taxon>Eukaryota</taxon>
        <taxon>Fungi</taxon>
        <taxon>Dikarya</taxon>
        <taxon>Ascomycota</taxon>
        <taxon>Pezizomycotina</taxon>
        <taxon>Leotiomycetes</taxon>
        <taxon>Helotiales</taxon>
        <taxon>Hyaloscyphaceae</taxon>
        <taxon>Hyaloscypha</taxon>
        <taxon>Hyaloscypha bicolor</taxon>
    </lineage>
</organism>
<accession>A0A2J6SYH2</accession>
<dbReference type="InParanoid" id="A0A2J6SYH2"/>
<dbReference type="RefSeq" id="XP_024732720.1">
    <property type="nucleotide sequence ID" value="XM_024888730.1"/>
</dbReference>
<evidence type="ECO:0000313" key="1">
    <source>
        <dbReference type="EMBL" id="PMD55816.1"/>
    </source>
</evidence>
<dbReference type="Proteomes" id="UP000235371">
    <property type="component" value="Unassembled WGS sequence"/>
</dbReference>
<reference evidence="1 2" key="1">
    <citation type="submission" date="2016-04" db="EMBL/GenBank/DDBJ databases">
        <title>A degradative enzymes factory behind the ericoid mycorrhizal symbiosis.</title>
        <authorList>
            <consortium name="DOE Joint Genome Institute"/>
            <person name="Martino E."/>
            <person name="Morin E."/>
            <person name="Grelet G."/>
            <person name="Kuo A."/>
            <person name="Kohler A."/>
            <person name="Daghino S."/>
            <person name="Barry K."/>
            <person name="Choi C."/>
            <person name="Cichocki N."/>
            <person name="Clum A."/>
            <person name="Copeland A."/>
            <person name="Hainaut M."/>
            <person name="Haridas S."/>
            <person name="Labutti K."/>
            <person name="Lindquist E."/>
            <person name="Lipzen A."/>
            <person name="Khouja H.-R."/>
            <person name="Murat C."/>
            <person name="Ohm R."/>
            <person name="Olson A."/>
            <person name="Spatafora J."/>
            <person name="Veneault-Fourrey C."/>
            <person name="Henrissat B."/>
            <person name="Grigoriev I."/>
            <person name="Martin F."/>
            <person name="Perotto S."/>
        </authorList>
    </citation>
    <scope>NUCLEOTIDE SEQUENCE [LARGE SCALE GENOMIC DNA]</scope>
    <source>
        <strain evidence="1 2">E</strain>
    </source>
</reference>